<gene>
    <name evidence="2" type="ORF">HU830_01850</name>
</gene>
<dbReference type="AlphaFoldDB" id="A0A850R957"/>
<accession>A0A850R957</accession>
<reference evidence="2 3" key="1">
    <citation type="submission" date="2020-06" db="EMBL/GenBank/DDBJ databases">
        <authorList>
            <person name="Kang J."/>
        </authorList>
    </citation>
    <scope>NUCLEOTIDE SEQUENCE [LARGE SCALE GENOMIC DNA]</scope>
    <source>
        <strain evidence="2 3">DCY120</strain>
    </source>
</reference>
<sequence>MTKKETFSQMILNNSYFLKAYNKIVHPIFLSFFAHKKMNFVVVYHDLLALDPESQTSKKSIPENILDLACGTGWYGRKLRLEHKEQGTCIYAVDIATNTLKIAQKEKIKYGFGDNFQIINWNAEKLDLFEDNSFHEIWICGALHQMPHVDLVLNEITRLLDQDGKLFCQTFVKDEQAHSLIIRLCEKLGHHFFTKEELVIKLRQRNLKLINYSRSGLVALFYAQRTAD</sequence>
<comment type="caution">
    <text evidence="2">The sequence shown here is derived from an EMBL/GenBank/DDBJ whole genome shotgun (WGS) entry which is preliminary data.</text>
</comment>
<keyword evidence="2" id="KW-0489">Methyltransferase</keyword>
<dbReference type="GO" id="GO:0032259">
    <property type="term" value="P:methylation"/>
    <property type="evidence" value="ECO:0007669"/>
    <property type="project" value="UniProtKB-KW"/>
</dbReference>
<evidence type="ECO:0000259" key="1">
    <source>
        <dbReference type="Pfam" id="PF13847"/>
    </source>
</evidence>
<evidence type="ECO:0000313" key="2">
    <source>
        <dbReference type="EMBL" id="NVY95936.1"/>
    </source>
</evidence>
<organism evidence="2 3">
    <name type="scientific">Bombilactobacillus apium</name>
    <dbReference type="NCBI Taxonomy" id="2675299"/>
    <lineage>
        <taxon>Bacteria</taxon>
        <taxon>Bacillati</taxon>
        <taxon>Bacillota</taxon>
        <taxon>Bacilli</taxon>
        <taxon>Lactobacillales</taxon>
        <taxon>Lactobacillaceae</taxon>
        <taxon>Bombilactobacillus</taxon>
    </lineage>
</organism>
<evidence type="ECO:0000313" key="3">
    <source>
        <dbReference type="Proteomes" id="UP000563523"/>
    </source>
</evidence>
<dbReference type="InterPro" id="IPR025714">
    <property type="entry name" value="Methyltranfer_dom"/>
</dbReference>
<dbReference type="Pfam" id="PF13847">
    <property type="entry name" value="Methyltransf_31"/>
    <property type="match status" value="1"/>
</dbReference>
<feature type="domain" description="Methyltransferase" evidence="1">
    <location>
        <begin position="64"/>
        <end position="177"/>
    </location>
</feature>
<dbReference type="PANTHER" id="PTHR43591">
    <property type="entry name" value="METHYLTRANSFERASE"/>
    <property type="match status" value="1"/>
</dbReference>
<proteinExistence type="predicted"/>
<keyword evidence="3" id="KW-1185">Reference proteome</keyword>
<dbReference type="InterPro" id="IPR029063">
    <property type="entry name" value="SAM-dependent_MTases_sf"/>
</dbReference>
<keyword evidence="2" id="KW-0808">Transferase</keyword>
<name>A0A850R957_9LACO</name>
<dbReference type="Gene3D" id="3.40.50.150">
    <property type="entry name" value="Vaccinia Virus protein VP39"/>
    <property type="match status" value="1"/>
</dbReference>
<dbReference type="GO" id="GO:0008168">
    <property type="term" value="F:methyltransferase activity"/>
    <property type="evidence" value="ECO:0007669"/>
    <property type="project" value="UniProtKB-KW"/>
</dbReference>
<dbReference type="SUPFAM" id="SSF53335">
    <property type="entry name" value="S-adenosyl-L-methionine-dependent methyltransferases"/>
    <property type="match status" value="1"/>
</dbReference>
<dbReference type="CDD" id="cd02440">
    <property type="entry name" value="AdoMet_MTases"/>
    <property type="match status" value="1"/>
</dbReference>
<dbReference type="Proteomes" id="UP000563523">
    <property type="component" value="Unassembled WGS sequence"/>
</dbReference>
<dbReference type="EMBL" id="JABZEC010000001">
    <property type="protein sequence ID" value="NVY95936.1"/>
    <property type="molecule type" value="Genomic_DNA"/>
</dbReference>
<dbReference type="RefSeq" id="WP_176942095.1">
    <property type="nucleotide sequence ID" value="NZ_JABZEC010000001.1"/>
</dbReference>
<protein>
    <submittedName>
        <fullName evidence="2">Class I SAM-dependent methyltransferase</fullName>
    </submittedName>
</protein>